<organism evidence="1 2">
    <name type="scientific">Paenibacillus cisolokensis</name>
    <dbReference type="NCBI Taxonomy" id="1658519"/>
    <lineage>
        <taxon>Bacteria</taxon>
        <taxon>Bacillati</taxon>
        <taxon>Bacillota</taxon>
        <taxon>Bacilli</taxon>
        <taxon>Bacillales</taxon>
        <taxon>Paenibacillaceae</taxon>
        <taxon>Paenibacillus</taxon>
    </lineage>
</organism>
<dbReference type="CDD" id="cd14489">
    <property type="entry name" value="CBM_SBP_bac_1_like"/>
    <property type="match status" value="1"/>
</dbReference>
<protein>
    <submittedName>
        <fullName evidence="1">ABC transporter substrate-binding protein</fullName>
    </submittedName>
</protein>
<dbReference type="InterPro" id="IPR050490">
    <property type="entry name" value="Bact_solute-bd_prot1"/>
</dbReference>
<name>A0ABQ4N981_9BACL</name>
<dbReference type="Gene3D" id="2.60.120.260">
    <property type="entry name" value="Galactose-binding domain-like"/>
    <property type="match status" value="2"/>
</dbReference>
<dbReference type="PANTHER" id="PTHR43649">
    <property type="entry name" value="ARABINOSE-BINDING PROTEIN-RELATED"/>
    <property type="match status" value="1"/>
</dbReference>
<evidence type="ECO:0000313" key="2">
    <source>
        <dbReference type="Proteomes" id="UP000680304"/>
    </source>
</evidence>
<dbReference type="PANTHER" id="PTHR43649:SF27">
    <property type="entry name" value="EXTRACELLULAR SOLUTE-BINDING PROTEIN FAMILY 1"/>
    <property type="match status" value="1"/>
</dbReference>
<dbReference type="RefSeq" id="WP_213529338.1">
    <property type="nucleotide sequence ID" value="NZ_BOVJ01000107.1"/>
</dbReference>
<reference evidence="1 2" key="1">
    <citation type="submission" date="2021-04" db="EMBL/GenBank/DDBJ databases">
        <title>Draft genome sequence of Paenibacillus cisolokensis, LC2-13A.</title>
        <authorList>
            <person name="Uke A."/>
            <person name="Chhe C."/>
            <person name="Baramee S."/>
            <person name="Kosugi A."/>
        </authorList>
    </citation>
    <scope>NUCLEOTIDE SEQUENCE [LARGE SCALE GENOMIC DNA]</scope>
    <source>
        <strain evidence="1 2">LC2-13A</strain>
    </source>
</reference>
<dbReference type="Gene3D" id="3.40.190.10">
    <property type="entry name" value="Periplasmic binding protein-like II"/>
    <property type="match status" value="1"/>
</dbReference>
<dbReference type="SUPFAM" id="SSF53850">
    <property type="entry name" value="Periplasmic binding protein-like II"/>
    <property type="match status" value="1"/>
</dbReference>
<gene>
    <name evidence="1" type="ORF">PACILC2_33830</name>
</gene>
<keyword evidence="2" id="KW-1185">Reference proteome</keyword>
<comment type="caution">
    <text evidence="1">The sequence shown here is derived from an EMBL/GenBank/DDBJ whole genome shotgun (WGS) entry which is preliminary data.</text>
</comment>
<dbReference type="Proteomes" id="UP000680304">
    <property type="component" value="Unassembled WGS sequence"/>
</dbReference>
<proteinExistence type="predicted"/>
<dbReference type="InterPro" id="IPR006059">
    <property type="entry name" value="SBP"/>
</dbReference>
<dbReference type="Pfam" id="PF01547">
    <property type="entry name" value="SBP_bac_1"/>
    <property type="match status" value="1"/>
</dbReference>
<dbReference type="EMBL" id="BOVJ01000107">
    <property type="protein sequence ID" value="GIQ64815.1"/>
    <property type="molecule type" value="Genomic_DNA"/>
</dbReference>
<accession>A0ABQ4N981</accession>
<sequence>MRRPIQFMIGLSLVIIAAASVAWPLSGTKARQAVTVGPSPVGPTAMVAGGSYKQGSYDEYLSGVTASAERPGIEVRVEGESYTRVEGMDAAAAEDEEGRPGAAVWTDETGTVTWEFDVPQTGLYNLQFKYFVPEGKESDVERELRIDGELPFAEARSIVFHRVWKNETNAFERDEQGNDLMPAQVEVRMWQETVLKDTTGYYTEPYLFYFTEGKHALSLTSVKEPLTIDYFKLLNVPEEPAYAEVKAEYEAKGYRNAGSVPIKIQGEHTARKSSPTLLPYNDRSDPAVEPFHVSKVRNNAMGGWGWRLPGQRIEWEFEAPEDGLYTIALKFRQNYLRGGYAVRSLTIDGKLPFREAGRIAFPYSSDWQMGVLGSDEEPYRFYLTKGTHTIGLETTLGDMAAVIRAIETTILNLNAMYREIISYTGTVPDSFRDYQLDRRIPHMIDVFRRESANLYAVADLIEGAGDGTDRTATIKSLAYQLKDMAERPDTVPSRIDRFKTNVGGLGDWLNSFKEQPLAIDYLLVTSPGEKLPQPESSFFRSAASGVRSFLASFTEDYDEYGTEDDQAISVWLTTARDQAQVLKRLIDDSFTKETGIKVSLKLVNPDVVLSATIAGKGPDIALQLSNEQPVNYATRNALQPLSDFPDFAEVAARFHDSALVPYEFGGRYYALPEQQTFPVMFYRKDIMDELKLEIPQTWDDVYEMIPTLQKQNLIFGLPGSETATQTPSSTLMPSSALTMMLYQRDGTLYTDNGMKSNLDSKAGIEAFTAWTDLFVSYKLPIQIDFANRFRTGEMPIGIADYTMYNMLSVFAPELKGLWEFVPVPGMPAENGQIRRDVGSNGTGAVMFKSAKDKEAAWSFLKWWTSKETQLAFGRQMEIRLGTSARYPTANLEALSLLPWPSQDYRRLMEQFEWVHGNPEVPGGYMTGRHVDNAFRKVVVQGDDPREAMEYYVRYMNEEITLKRKEFNLPYEE</sequence>
<evidence type="ECO:0000313" key="1">
    <source>
        <dbReference type="EMBL" id="GIQ64815.1"/>
    </source>
</evidence>